<dbReference type="Proteomes" id="UP000559256">
    <property type="component" value="Unassembled WGS sequence"/>
</dbReference>
<feature type="transmembrane region" description="Helical" evidence="1">
    <location>
        <begin position="181"/>
        <end position="203"/>
    </location>
</feature>
<feature type="transmembrane region" description="Helical" evidence="1">
    <location>
        <begin position="21"/>
        <end position="41"/>
    </location>
</feature>
<organism evidence="2 3">
    <name type="scientific">Tetrapyrgos nigripes</name>
    <dbReference type="NCBI Taxonomy" id="182062"/>
    <lineage>
        <taxon>Eukaryota</taxon>
        <taxon>Fungi</taxon>
        <taxon>Dikarya</taxon>
        <taxon>Basidiomycota</taxon>
        <taxon>Agaricomycotina</taxon>
        <taxon>Agaricomycetes</taxon>
        <taxon>Agaricomycetidae</taxon>
        <taxon>Agaricales</taxon>
        <taxon>Marasmiineae</taxon>
        <taxon>Marasmiaceae</taxon>
        <taxon>Tetrapyrgos</taxon>
    </lineage>
</organism>
<dbReference type="OrthoDB" id="3226582at2759"/>
<name>A0A8H5GHC4_9AGAR</name>
<keyword evidence="1" id="KW-0472">Membrane</keyword>
<keyword evidence="3" id="KW-1185">Reference proteome</keyword>
<reference evidence="2 3" key="1">
    <citation type="journal article" date="2020" name="ISME J.">
        <title>Uncovering the hidden diversity of litter-decomposition mechanisms in mushroom-forming fungi.</title>
        <authorList>
            <person name="Floudas D."/>
            <person name="Bentzer J."/>
            <person name="Ahren D."/>
            <person name="Johansson T."/>
            <person name="Persson P."/>
            <person name="Tunlid A."/>
        </authorList>
    </citation>
    <scope>NUCLEOTIDE SEQUENCE [LARGE SCALE GENOMIC DNA]</scope>
    <source>
        <strain evidence="2 3">CBS 291.85</strain>
    </source>
</reference>
<comment type="caution">
    <text evidence="2">The sequence shown here is derived from an EMBL/GenBank/DDBJ whole genome shotgun (WGS) entry which is preliminary data.</text>
</comment>
<evidence type="ECO:0000256" key="1">
    <source>
        <dbReference type="SAM" id="Phobius"/>
    </source>
</evidence>
<protein>
    <submittedName>
        <fullName evidence="2">Uncharacterized protein</fullName>
    </submittedName>
</protein>
<evidence type="ECO:0000313" key="3">
    <source>
        <dbReference type="Proteomes" id="UP000559256"/>
    </source>
</evidence>
<accession>A0A8H5GHC4</accession>
<gene>
    <name evidence="2" type="ORF">D9758_009280</name>
</gene>
<keyword evidence="1" id="KW-0812">Transmembrane</keyword>
<sequence>MSSSDPAELRLDLKLYLAQSMLESVVYGCYMVTFGMAMYVMTQRKGANAASRWDFWALVLLFLIATLVTLTDLIANASILYNTFGLGGLRPDMTKAQIHHFNISMHRDGICVRKIRRCYVVWNSSFKIVAVPIFISIVNNAVGFSAVVMLIDVFVGPLSEDTANPDTALSAFNAANKMLEAFFAVNVFSNVLLTGLIAGKIWWILRALQKMTAEAEYTIANAPMVRIRERYRSTIAIIVESGLLYPVSVIVFEIILQAVPLAPSLYPLMTTLAGMAPTLIITRVQLGVSVNTLNESANVLHLTGLNREEERSTGLTSSIAYRSNNSRQFVEKDEENSIDIVSAP</sequence>
<proteinExistence type="predicted"/>
<keyword evidence="1" id="KW-1133">Transmembrane helix</keyword>
<feature type="transmembrane region" description="Helical" evidence="1">
    <location>
        <begin position="265"/>
        <end position="284"/>
    </location>
</feature>
<feature type="transmembrane region" description="Helical" evidence="1">
    <location>
        <begin position="126"/>
        <end position="151"/>
    </location>
</feature>
<dbReference type="AlphaFoldDB" id="A0A8H5GHC4"/>
<feature type="transmembrane region" description="Helical" evidence="1">
    <location>
        <begin position="234"/>
        <end position="259"/>
    </location>
</feature>
<evidence type="ECO:0000313" key="2">
    <source>
        <dbReference type="EMBL" id="KAF5364770.1"/>
    </source>
</evidence>
<feature type="transmembrane region" description="Helical" evidence="1">
    <location>
        <begin position="53"/>
        <end position="75"/>
    </location>
</feature>
<dbReference type="EMBL" id="JAACJM010000031">
    <property type="protein sequence ID" value="KAF5364770.1"/>
    <property type="molecule type" value="Genomic_DNA"/>
</dbReference>